<gene>
    <name evidence="1" type="ORF">DPMN_191871</name>
</gene>
<reference evidence="1" key="2">
    <citation type="submission" date="2020-11" db="EMBL/GenBank/DDBJ databases">
        <authorList>
            <person name="McCartney M.A."/>
            <person name="Auch B."/>
            <person name="Kono T."/>
            <person name="Mallez S."/>
            <person name="Becker A."/>
            <person name="Gohl D.M."/>
            <person name="Silverstein K.A.T."/>
            <person name="Koren S."/>
            <person name="Bechman K.B."/>
            <person name="Herman A."/>
            <person name="Abrahante J.E."/>
            <person name="Garbe J."/>
        </authorList>
    </citation>
    <scope>NUCLEOTIDE SEQUENCE</scope>
    <source>
        <strain evidence="1">Duluth1</strain>
        <tissue evidence="1">Whole animal</tissue>
    </source>
</reference>
<proteinExistence type="predicted"/>
<dbReference type="AlphaFoldDB" id="A0A9D3Y094"/>
<keyword evidence="2" id="KW-1185">Reference proteome</keyword>
<reference evidence="1" key="1">
    <citation type="journal article" date="2019" name="bioRxiv">
        <title>The Genome of the Zebra Mussel, Dreissena polymorpha: A Resource for Invasive Species Research.</title>
        <authorList>
            <person name="McCartney M.A."/>
            <person name="Auch B."/>
            <person name="Kono T."/>
            <person name="Mallez S."/>
            <person name="Zhang Y."/>
            <person name="Obille A."/>
            <person name="Becker A."/>
            <person name="Abrahante J.E."/>
            <person name="Garbe J."/>
            <person name="Badalamenti J.P."/>
            <person name="Herman A."/>
            <person name="Mangelson H."/>
            <person name="Liachko I."/>
            <person name="Sullivan S."/>
            <person name="Sone E.D."/>
            <person name="Koren S."/>
            <person name="Silverstein K.A.T."/>
            <person name="Beckman K.B."/>
            <person name="Gohl D.M."/>
        </authorList>
    </citation>
    <scope>NUCLEOTIDE SEQUENCE</scope>
    <source>
        <strain evidence="1">Duluth1</strain>
        <tissue evidence="1">Whole animal</tissue>
    </source>
</reference>
<sequence length="63" mass="7289">MRPLFPNADYFPDGDLATLPPRKEDCWRTRSHSTLFRFPTALCTSIAKELFTATLSVCRDTYF</sequence>
<accession>A0A9D3Y094</accession>
<organism evidence="1 2">
    <name type="scientific">Dreissena polymorpha</name>
    <name type="common">Zebra mussel</name>
    <name type="synonym">Mytilus polymorpha</name>
    <dbReference type="NCBI Taxonomy" id="45954"/>
    <lineage>
        <taxon>Eukaryota</taxon>
        <taxon>Metazoa</taxon>
        <taxon>Spiralia</taxon>
        <taxon>Lophotrochozoa</taxon>
        <taxon>Mollusca</taxon>
        <taxon>Bivalvia</taxon>
        <taxon>Autobranchia</taxon>
        <taxon>Heteroconchia</taxon>
        <taxon>Euheterodonta</taxon>
        <taxon>Imparidentia</taxon>
        <taxon>Neoheterodontei</taxon>
        <taxon>Myida</taxon>
        <taxon>Dreissenoidea</taxon>
        <taxon>Dreissenidae</taxon>
        <taxon>Dreissena</taxon>
    </lineage>
</organism>
<dbReference type="EMBL" id="JAIWYP010000071">
    <property type="protein sequence ID" value="KAH3690257.1"/>
    <property type="molecule type" value="Genomic_DNA"/>
</dbReference>
<name>A0A9D3Y094_DREPO</name>
<comment type="caution">
    <text evidence="1">The sequence shown here is derived from an EMBL/GenBank/DDBJ whole genome shotgun (WGS) entry which is preliminary data.</text>
</comment>
<evidence type="ECO:0000313" key="1">
    <source>
        <dbReference type="EMBL" id="KAH3690257.1"/>
    </source>
</evidence>
<evidence type="ECO:0000313" key="2">
    <source>
        <dbReference type="Proteomes" id="UP000828390"/>
    </source>
</evidence>
<protein>
    <submittedName>
        <fullName evidence="1">Uncharacterized protein</fullName>
    </submittedName>
</protein>
<dbReference type="Proteomes" id="UP000828390">
    <property type="component" value="Unassembled WGS sequence"/>
</dbReference>